<dbReference type="CDD" id="cd14498">
    <property type="entry name" value="DSP"/>
    <property type="match status" value="1"/>
</dbReference>
<evidence type="ECO:0000256" key="3">
    <source>
        <dbReference type="ARBA" id="ARBA00022801"/>
    </source>
</evidence>
<dbReference type="InterPro" id="IPR000387">
    <property type="entry name" value="Tyr_Pase_dom"/>
</dbReference>
<name>A0A2N5SG67_9BASI</name>
<evidence type="ECO:0000313" key="9">
    <source>
        <dbReference type="Proteomes" id="UP000235392"/>
    </source>
</evidence>
<dbReference type="SUPFAM" id="SSF52799">
    <property type="entry name" value="(Phosphotyrosine protein) phosphatases II"/>
    <property type="match status" value="1"/>
</dbReference>
<dbReference type="InterPro" id="IPR036873">
    <property type="entry name" value="Rhodanese-like_dom_sf"/>
</dbReference>
<dbReference type="InterPro" id="IPR029021">
    <property type="entry name" value="Prot-tyrosine_phosphatase-like"/>
</dbReference>
<dbReference type="GO" id="GO:0004725">
    <property type="term" value="F:protein tyrosine phosphatase activity"/>
    <property type="evidence" value="ECO:0007669"/>
    <property type="project" value="UniProtKB-EC"/>
</dbReference>
<feature type="domain" description="Tyrosine-protein phosphatase" evidence="6">
    <location>
        <begin position="535"/>
        <end position="686"/>
    </location>
</feature>
<dbReference type="InterPro" id="IPR000340">
    <property type="entry name" value="Dual-sp_phosphatase_cat-dom"/>
</dbReference>
<evidence type="ECO:0000259" key="6">
    <source>
        <dbReference type="PROSITE" id="PS50054"/>
    </source>
</evidence>
<organism evidence="8 9">
    <name type="scientific">Puccinia coronata f. sp. avenae</name>
    <dbReference type="NCBI Taxonomy" id="200324"/>
    <lineage>
        <taxon>Eukaryota</taxon>
        <taxon>Fungi</taxon>
        <taxon>Dikarya</taxon>
        <taxon>Basidiomycota</taxon>
        <taxon>Pucciniomycotina</taxon>
        <taxon>Pucciniomycetes</taxon>
        <taxon>Pucciniales</taxon>
        <taxon>Pucciniaceae</taxon>
        <taxon>Puccinia</taxon>
    </lineage>
</organism>
<dbReference type="PANTHER" id="PTHR10159:SF530">
    <property type="entry name" value="DUAL SPECIFICITY PROTEIN PHOSPHATASE DDB_G0271350-RELATED"/>
    <property type="match status" value="1"/>
</dbReference>
<evidence type="ECO:0000256" key="5">
    <source>
        <dbReference type="SAM" id="MobiDB-lite"/>
    </source>
</evidence>
<accession>A0A2N5SG67</accession>
<dbReference type="Pfam" id="PF00782">
    <property type="entry name" value="DSPc"/>
    <property type="match status" value="1"/>
</dbReference>
<proteinExistence type="inferred from homology"/>
<sequence length="867" mass="94421">MNSINSTNMTHRNSATSIIISPKDLISLELPAAARIHSPSSLSSPRLSPRINSHHHKSWSPVDDLNLKFIDSSSSQLTRSNSLRLPSSSNRRNSINIKLINRKSIKLTTTPSPELSLSLHPIPISSEQLLHKINATKQPILIIDLRTVNSYLGPNGRIKGSINVNFPSLLMKRFRKGTPSNFQLAPFITTEAGKRYYSKLEKTYQSTTTTTTTTTSSSSSSSVLTQLDICVIDDQLVEELVDEQQPTHHLTHTHTNSLGKIFLDVLSNLFTQRQRTSGLFFLNEKFDSFIKKPAAHHLLLHGDPLRTSQEGICPLHPSPSPNSRLKQHPMNLSTTATTVAATTTTTTTTTTRPSSGPQGLLRLRPTVPAKSLPSIDQDNLPSEPSPGPPAAACGPIITETKIKPPKLRRIDTSESLLGAPRSAASLALSSKTSLAQLKIDHLTLNGSPKSSTLSSSISHANQDPRDQSTTTTTTTTTTITSHESSSRQHVKFTDREQAPPTTDYSAAPAGLSGETNSQSVRSPCSPNTDPDIHFKVSTIIPSFLYLGPEPSKPTDFEELHRLGVRRILNTALECVDEEQLIQTDYPFITKYFQIPLRDFVEETGIQNGIQQANRILNDAFLHSAPTYVHCKAGKSRSVTIVLAYLIHRYRWSLKKSYAHVSERRQGICPNIGFLAELMNFEQRELGSKSHSILGPSGGHVKNARSVSHYGLGMMGGFPGGVPHPSATSGAAGRTEAGEEAGAGPGGLAGYSFDGRRPPGGPHRPHHQHQHPFKANSIDLTRHHGYRVHSLAVAAKNDFFPPSPALDDNTAADNRDRDALGNPPIPTASPESTMDSFRKGPRDSLPASFFPSAQSAHTEPFSSTHLDP</sequence>
<dbReference type="AlphaFoldDB" id="A0A2N5SG67"/>
<keyword evidence="4" id="KW-0904">Protein phosphatase</keyword>
<feature type="region of interest" description="Disordered" evidence="5">
    <location>
        <begin position="343"/>
        <end position="404"/>
    </location>
</feature>
<dbReference type="Gene3D" id="3.40.250.10">
    <property type="entry name" value="Rhodanese-like domain"/>
    <property type="match status" value="1"/>
</dbReference>
<comment type="similarity">
    <text evidence="1">Belongs to the protein-tyrosine phosphatase family. Non-receptor class dual specificity subfamily.</text>
</comment>
<evidence type="ECO:0000256" key="2">
    <source>
        <dbReference type="ARBA" id="ARBA00013064"/>
    </source>
</evidence>
<dbReference type="GO" id="GO:0005737">
    <property type="term" value="C:cytoplasm"/>
    <property type="evidence" value="ECO:0007669"/>
    <property type="project" value="TreeGrafter"/>
</dbReference>
<feature type="region of interest" description="Disordered" evidence="5">
    <location>
        <begin position="797"/>
        <end position="867"/>
    </location>
</feature>
<feature type="compositionally biased region" description="Low complexity" evidence="5">
    <location>
        <begin position="469"/>
        <end position="480"/>
    </location>
</feature>
<keyword evidence="3" id="KW-0378">Hydrolase</keyword>
<dbReference type="PANTHER" id="PTHR10159">
    <property type="entry name" value="DUAL SPECIFICITY PROTEIN PHOSPHATASE"/>
    <property type="match status" value="1"/>
</dbReference>
<dbReference type="Proteomes" id="UP000235392">
    <property type="component" value="Unassembled WGS sequence"/>
</dbReference>
<dbReference type="EMBL" id="PGCI01000893">
    <property type="protein sequence ID" value="PLW12227.1"/>
    <property type="molecule type" value="Genomic_DNA"/>
</dbReference>
<feature type="compositionally biased region" description="Low complexity" evidence="5">
    <location>
        <begin position="38"/>
        <end position="50"/>
    </location>
</feature>
<protein>
    <recommendedName>
        <fullName evidence="2">protein-tyrosine-phosphatase</fullName>
        <ecNumber evidence="2">3.1.3.48</ecNumber>
    </recommendedName>
</protein>
<feature type="compositionally biased region" description="Polar residues" evidence="5">
    <location>
        <begin position="513"/>
        <end position="528"/>
    </location>
</feature>
<dbReference type="GO" id="GO:0043409">
    <property type="term" value="P:negative regulation of MAPK cascade"/>
    <property type="evidence" value="ECO:0007669"/>
    <property type="project" value="TreeGrafter"/>
</dbReference>
<dbReference type="FunFam" id="3.90.190.10:FF:000120">
    <property type="entry name" value="MAP kinase phosphatase, putative"/>
    <property type="match status" value="1"/>
</dbReference>
<reference evidence="8 9" key="1">
    <citation type="submission" date="2017-11" db="EMBL/GenBank/DDBJ databases">
        <title>De novo assembly and phasing of dikaryotic genomes from two isolates of Puccinia coronata f. sp. avenae, the causal agent of oat crown rust.</title>
        <authorList>
            <person name="Miller M.E."/>
            <person name="Zhang Y."/>
            <person name="Omidvar V."/>
            <person name="Sperschneider J."/>
            <person name="Schwessinger B."/>
            <person name="Raley C."/>
            <person name="Palmer J.M."/>
            <person name="Garnica D."/>
            <person name="Upadhyaya N."/>
            <person name="Rathjen J."/>
            <person name="Taylor J.M."/>
            <person name="Park R.F."/>
            <person name="Dodds P.N."/>
            <person name="Hirsch C.D."/>
            <person name="Kianian S.F."/>
            <person name="Figueroa M."/>
        </authorList>
    </citation>
    <scope>NUCLEOTIDE SEQUENCE [LARGE SCALE GENOMIC DNA]</scope>
    <source>
        <strain evidence="8">12SD80</strain>
    </source>
</reference>
<feature type="region of interest" description="Disordered" evidence="5">
    <location>
        <begin position="445"/>
        <end position="528"/>
    </location>
</feature>
<dbReference type="InterPro" id="IPR020422">
    <property type="entry name" value="TYR_PHOSPHATASE_DUAL_dom"/>
</dbReference>
<feature type="compositionally biased region" description="Polar residues" evidence="5">
    <location>
        <begin position="850"/>
        <end position="867"/>
    </location>
</feature>
<feature type="domain" description="Tyrosine specific protein phosphatases" evidence="7">
    <location>
        <begin position="606"/>
        <end position="667"/>
    </location>
</feature>
<dbReference type="SUPFAM" id="SSF52821">
    <property type="entry name" value="Rhodanese/Cell cycle control phosphatase"/>
    <property type="match status" value="1"/>
</dbReference>
<evidence type="ECO:0000256" key="1">
    <source>
        <dbReference type="ARBA" id="ARBA00008601"/>
    </source>
</evidence>
<feature type="region of interest" description="Disordered" evidence="5">
    <location>
        <begin position="720"/>
        <end position="770"/>
    </location>
</feature>
<dbReference type="SMART" id="SM00195">
    <property type="entry name" value="DSPc"/>
    <property type="match status" value="1"/>
</dbReference>
<dbReference type="PROSITE" id="PS50054">
    <property type="entry name" value="TYR_PHOSPHATASE_DUAL"/>
    <property type="match status" value="1"/>
</dbReference>
<evidence type="ECO:0000259" key="7">
    <source>
        <dbReference type="PROSITE" id="PS50056"/>
    </source>
</evidence>
<feature type="region of interest" description="Disordered" evidence="5">
    <location>
        <begin position="38"/>
        <end position="58"/>
    </location>
</feature>
<dbReference type="EC" id="3.1.3.48" evidence="2"/>
<dbReference type="PROSITE" id="PS50056">
    <property type="entry name" value="TYR_PHOSPHATASE_2"/>
    <property type="match status" value="1"/>
</dbReference>
<comment type="caution">
    <text evidence="8">The sequence shown here is derived from an EMBL/GenBank/DDBJ whole genome shotgun (WGS) entry which is preliminary data.</text>
</comment>
<feature type="compositionally biased region" description="Low complexity" evidence="5">
    <location>
        <begin position="447"/>
        <end position="458"/>
    </location>
</feature>
<gene>
    <name evidence="8" type="ORF">PCASD_18840</name>
</gene>
<evidence type="ECO:0000256" key="4">
    <source>
        <dbReference type="ARBA" id="ARBA00022912"/>
    </source>
</evidence>
<evidence type="ECO:0000313" key="8">
    <source>
        <dbReference type="EMBL" id="PLW12227.1"/>
    </source>
</evidence>
<dbReference type="Gene3D" id="3.90.190.10">
    <property type="entry name" value="Protein tyrosine phosphatase superfamily"/>
    <property type="match status" value="1"/>
</dbReference>